<dbReference type="AlphaFoldDB" id="A0A0A9EK53"/>
<name>A0A0A9EK53_ARUDO</name>
<evidence type="ECO:0000256" key="1">
    <source>
        <dbReference type="SAM" id="Phobius"/>
    </source>
</evidence>
<dbReference type="EMBL" id="GBRH01201463">
    <property type="protein sequence ID" value="JAD96432.1"/>
    <property type="molecule type" value="Transcribed_RNA"/>
</dbReference>
<organism evidence="2">
    <name type="scientific">Arundo donax</name>
    <name type="common">Giant reed</name>
    <name type="synonym">Donax arundinaceus</name>
    <dbReference type="NCBI Taxonomy" id="35708"/>
    <lineage>
        <taxon>Eukaryota</taxon>
        <taxon>Viridiplantae</taxon>
        <taxon>Streptophyta</taxon>
        <taxon>Embryophyta</taxon>
        <taxon>Tracheophyta</taxon>
        <taxon>Spermatophyta</taxon>
        <taxon>Magnoliopsida</taxon>
        <taxon>Liliopsida</taxon>
        <taxon>Poales</taxon>
        <taxon>Poaceae</taxon>
        <taxon>PACMAD clade</taxon>
        <taxon>Arundinoideae</taxon>
        <taxon>Arundineae</taxon>
        <taxon>Arundo</taxon>
    </lineage>
</organism>
<sequence>MELDDTMVLIIPFSVSHMPVSFDFIILLMCIYYIYH</sequence>
<keyword evidence="1" id="KW-0812">Transmembrane</keyword>
<evidence type="ECO:0000313" key="2">
    <source>
        <dbReference type="EMBL" id="JAD96432.1"/>
    </source>
</evidence>
<keyword evidence="1" id="KW-1133">Transmembrane helix</keyword>
<reference evidence="2" key="2">
    <citation type="journal article" date="2015" name="Data Brief">
        <title>Shoot transcriptome of the giant reed, Arundo donax.</title>
        <authorList>
            <person name="Barrero R.A."/>
            <person name="Guerrero F.D."/>
            <person name="Moolhuijzen P."/>
            <person name="Goolsby J.A."/>
            <person name="Tidwell J."/>
            <person name="Bellgard S.E."/>
            <person name="Bellgard M.I."/>
        </authorList>
    </citation>
    <scope>NUCLEOTIDE SEQUENCE</scope>
    <source>
        <tissue evidence="2">Shoot tissue taken approximately 20 cm above the soil surface</tissue>
    </source>
</reference>
<keyword evidence="1" id="KW-0472">Membrane</keyword>
<reference evidence="2" key="1">
    <citation type="submission" date="2014-09" db="EMBL/GenBank/DDBJ databases">
        <authorList>
            <person name="Magalhaes I.L.F."/>
            <person name="Oliveira U."/>
            <person name="Santos F.R."/>
            <person name="Vidigal T.H.D.A."/>
            <person name="Brescovit A.D."/>
            <person name="Santos A.J."/>
        </authorList>
    </citation>
    <scope>NUCLEOTIDE SEQUENCE</scope>
    <source>
        <tissue evidence="2">Shoot tissue taken approximately 20 cm above the soil surface</tissue>
    </source>
</reference>
<proteinExistence type="predicted"/>
<protein>
    <submittedName>
        <fullName evidence="2">Uncharacterized protein</fullName>
    </submittedName>
</protein>
<feature type="transmembrane region" description="Helical" evidence="1">
    <location>
        <begin position="6"/>
        <end position="35"/>
    </location>
</feature>
<accession>A0A0A9EK53</accession>